<organism evidence="1 2">
    <name type="scientific">Microbacterium gallinarum</name>
    <dbReference type="NCBI Taxonomy" id="2762209"/>
    <lineage>
        <taxon>Bacteria</taxon>
        <taxon>Bacillati</taxon>
        <taxon>Actinomycetota</taxon>
        <taxon>Actinomycetes</taxon>
        <taxon>Micrococcales</taxon>
        <taxon>Microbacteriaceae</taxon>
        <taxon>Microbacterium</taxon>
    </lineage>
</organism>
<comment type="caution">
    <text evidence="1">The sequence shown here is derived from an EMBL/GenBank/DDBJ whole genome shotgun (WGS) entry which is preliminary data.</text>
</comment>
<reference evidence="1 2" key="1">
    <citation type="submission" date="2020-08" db="EMBL/GenBank/DDBJ databases">
        <title>A Genomic Blueprint of the Chicken Gut Microbiome.</title>
        <authorList>
            <person name="Gilroy R."/>
            <person name="Ravi A."/>
            <person name="Getino M."/>
            <person name="Pursley I."/>
            <person name="Horton D.L."/>
            <person name="Alikhan N.-F."/>
            <person name="Baker D."/>
            <person name="Gharbi K."/>
            <person name="Hall N."/>
            <person name="Watson M."/>
            <person name="Adriaenssens E.M."/>
            <person name="Foster-Nyarko E."/>
            <person name="Jarju S."/>
            <person name="Secka A."/>
            <person name="Antonio M."/>
            <person name="Oren A."/>
            <person name="Chaudhuri R."/>
            <person name="La Ragione R.M."/>
            <person name="Hildebrand F."/>
            <person name="Pallen M.J."/>
        </authorList>
    </citation>
    <scope>NUCLEOTIDE SEQUENCE [LARGE SCALE GENOMIC DNA]</scope>
    <source>
        <strain evidence="1 2">Sa1CUA4</strain>
    </source>
</reference>
<keyword evidence="2" id="KW-1185">Reference proteome</keyword>
<protein>
    <recommendedName>
        <fullName evidence="3">PKD domain-containing protein</fullName>
    </recommendedName>
</protein>
<dbReference type="InterPro" id="IPR013783">
    <property type="entry name" value="Ig-like_fold"/>
</dbReference>
<proteinExistence type="predicted"/>
<evidence type="ECO:0008006" key="3">
    <source>
        <dbReference type="Google" id="ProtNLM"/>
    </source>
</evidence>
<evidence type="ECO:0000313" key="2">
    <source>
        <dbReference type="Proteomes" id="UP000602532"/>
    </source>
</evidence>
<dbReference type="Gene3D" id="2.60.40.10">
    <property type="entry name" value="Immunoglobulins"/>
    <property type="match status" value="1"/>
</dbReference>
<evidence type="ECO:0000313" key="1">
    <source>
        <dbReference type="EMBL" id="MBD8023954.1"/>
    </source>
</evidence>
<dbReference type="Proteomes" id="UP000602532">
    <property type="component" value="Unassembled WGS sequence"/>
</dbReference>
<dbReference type="EMBL" id="JACSPM010000003">
    <property type="protein sequence ID" value="MBD8023954.1"/>
    <property type="molecule type" value="Genomic_DNA"/>
</dbReference>
<dbReference type="RefSeq" id="WP_191766281.1">
    <property type="nucleotide sequence ID" value="NZ_JACSPM010000003.1"/>
</dbReference>
<sequence>MTLADLASFRPATPVLTGEPAGFGVVGMPTNLVGAASEQLLSGTLLGWDVTVRFVPAEFVFSHGDGTSATTTTGGASWARLAQAQFTPTATSHVYGDRGTYPVSVTVRYAASVDFGTGRWLPVDGFVTATSGDYDVRVVEVRTALVDETCRENPTGPGC</sequence>
<gene>
    <name evidence="1" type="ORF">H9622_10150</name>
</gene>
<name>A0ABR8X3Q5_9MICO</name>
<accession>A0ABR8X3Q5</accession>